<evidence type="ECO:0000313" key="2">
    <source>
        <dbReference type="Proteomes" id="UP000316215"/>
    </source>
</evidence>
<proteinExistence type="predicted"/>
<dbReference type="AlphaFoldDB" id="A0A514JSL0"/>
<accession>A0A514JSL0</accession>
<dbReference type="InterPro" id="IPR049975">
    <property type="entry name" value="SAV_915-like_dom"/>
</dbReference>
<name>A0A514JSL0_9ACTN</name>
<organism evidence="1 2">
    <name type="scientific">Streptomyces calvus</name>
    <dbReference type="NCBI Taxonomy" id="67282"/>
    <lineage>
        <taxon>Bacteria</taxon>
        <taxon>Bacillati</taxon>
        <taxon>Actinomycetota</taxon>
        <taxon>Actinomycetes</taxon>
        <taxon>Kitasatosporales</taxon>
        <taxon>Streptomycetaceae</taxon>
        <taxon>Streptomyces</taxon>
    </lineage>
</organism>
<protein>
    <submittedName>
        <fullName evidence="1">Uncharacterized protein</fullName>
    </submittedName>
</protein>
<evidence type="ECO:0000313" key="1">
    <source>
        <dbReference type="EMBL" id="QDI70351.1"/>
    </source>
</evidence>
<sequence length="108" mass="11268">MTSTPAPQVPELLVLPTMGEVEQSPDGSPLDGSLIEVILVPVAGSGEKEQLAALAFTSVPLLVEAMGEHQPWVIIPTSEIEETLRGSGAQSVLIDPQVADGEEDSAHD</sequence>
<dbReference type="KEGG" id="sast:CD934_17825"/>
<reference evidence="1 2" key="1">
    <citation type="submission" date="2017-07" db="EMBL/GenBank/DDBJ databases">
        <title>The Complete Genome of Streptomyces asterosporus-ZSY.</title>
        <authorList>
            <person name="Zhang S."/>
        </authorList>
    </citation>
    <scope>NUCLEOTIDE SEQUENCE [LARGE SCALE GENOMIC DNA]</scope>
    <source>
        <strain evidence="1 2">DSM 41452</strain>
    </source>
</reference>
<dbReference type="Proteomes" id="UP000316215">
    <property type="component" value="Chromosome"/>
</dbReference>
<dbReference type="EMBL" id="CP022310">
    <property type="protein sequence ID" value="QDI70351.1"/>
    <property type="molecule type" value="Genomic_DNA"/>
</dbReference>
<dbReference type="NCBIfam" id="NF042914">
    <property type="entry name" value="SAV915_dom"/>
    <property type="match status" value="1"/>
</dbReference>
<gene>
    <name evidence="1" type="ORF">CD934_17825</name>
</gene>
<keyword evidence="2" id="KW-1185">Reference proteome</keyword>
<dbReference type="RefSeq" id="WP_142232558.1">
    <property type="nucleotide sequence ID" value="NZ_CP022310.1"/>
</dbReference>
<accession>A0A7W3M1U0</accession>